<dbReference type="InterPro" id="IPR006683">
    <property type="entry name" value="Thioestr_dom"/>
</dbReference>
<comment type="similarity">
    <text evidence="1">Belongs to the 4-hydroxybenzoyl-CoA thioesterase family.</text>
</comment>
<accession>A0A3N9P8P8</accession>
<dbReference type="Pfam" id="PF03061">
    <property type="entry name" value="4HBT"/>
    <property type="match status" value="1"/>
</dbReference>
<proteinExistence type="inferred from homology"/>
<evidence type="ECO:0000256" key="1">
    <source>
        <dbReference type="ARBA" id="ARBA00005953"/>
    </source>
</evidence>
<dbReference type="AlphaFoldDB" id="A0A3N9P8P8"/>
<evidence type="ECO:0000313" key="5">
    <source>
        <dbReference type="Proteomes" id="UP000282529"/>
    </source>
</evidence>
<dbReference type="OrthoDB" id="9800856at2"/>
<reference evidence="4 5" key="1">
    <citation type="submission" date="2018-11" db="EMBL/GenBank/DDBJ databases">
        <title>Genome sequence of strain 7197.</title>
        <authorList>
            <person name="Gao J."/>
            <person name="Sun J."/>
        </authorList>
    </citation>
    <scope>NUCLEOTIDE SEQUENCE [LARGE SCALE GENOMIC DNA]</scope>
    <source>
        <strain evidence="4 5">7197</strain>
    </source>
</reference>
<dbReference type="InterPro" id="IPR050563">
    <property type="entry name" value="4-hydroxybenzoyl-CoA_TE"/>
</dbReference>
<dbReference type="Gene3D" id="3.10.129.10">
    <property type="entry name" value="Hotdog Thioesterase"/>
    <property type="match status" value="1"/>
</dbReference>
<protein>
    <submittedName>
        <fullName evidence="4">Acyl-CoA thioesterase</fullName>
    </submittedName>
</protein>
<dbReference type="SUPFAM" id="SSF54637">
    <property type="entry name" value="Thioesterase/thiol ester dehydrase-isomerase"/>
    <property type="match status" value="1"/>
</dbReference>
<keyword evidence="2" id="KW-0378">Hydrolase</keyword>
<name>A0A3N9P8P8_9BACL</name>
<dbReference type="NCBIfam" id="TIGR00051">
    <property type="entry name" value="YbgC/FadM family acyl-CoA thioesterase"/>
    <property type="match status" value="1"/>
</dbReference>
<dbReference type="InterPro" id="IPR029069">
    <property type="entry name" value="HotDog_dom_sf"/>
</dbReference>
<evidence type="ECO:0000256" key="2">
    <source>
        <dbReference type="ARBA" id="ARBA00022801"/>
    </source>
</evidence>
<dbReference type="InterPro" id="IPR006684">
    <property type="entry name" value="YbgC/YbaW"/>
</dbReference>
<feature type="domain" description="Thioesterase" evidence="3">
    <location>
        <begin position="26"/>
        <end position="105"/>
    </location>
</feature>
<comment type="caution">
    <text evidence="4">The sequence shown here is derived from an EMBL/GenBank/DDBJ whole genome shotgun (WGS) entry which is preliminary data.</text>
</comment>
<organism evidence="4 5">
    <name type="scientific">Paenibacillus rhizophilus</name>
    <dbReference type="NCBI Taxonomy" id="1850366"/>
    <lineage>
        <taxon>Bacteria</taxon>
        <taxon>Bacillati</taxon>
        <taxon>Bacillota</taxon>
        <taxon>Bacilli</taxon>
        <taxon>Bacillales</taxon>
        <taxon>Paenibacillaceae</taxon>
        <taxon>Paenibacillus</taxon>
    </lineage>
</organism>
<keyword evidence="5" id="KW-1185">Reference proteome</keyword>
<dbReference type="RefSeq" id="WP_124694633.1">
    <property type="nucleotide sequence ID" value="NZ_JBHUFE010000008.1"/>
</dbReference>
<dbReference type="PANTHER" id="PTHR31793:SF27">
    <property type="entry name" value="NOVEL THIOESTERASE SUPERFAMILY DOMAIN AND SAPOSIN A-TYPE DOMAIN CONTAINING PROTEIN (0610012H03RIK)"/>
    <property type="match status" value="1"/>
</dbReference>
<dbReference type="CDD" id="cd00586">
    <property type="entry name" value="4HBT"/>
    <property type="match status" value="1"/>
</dbReference>
<evidence type="ECO:0000313" key="4">
    <source>
        <dbReference type="EMBL" id="RQW12598.1"/>
    </source>
</evidence>
<evidence type="ECO:0000259" key="3">
    <source>
        <dbReference type="Pfam" id="PF03061"/>
    </source>
</evidence>
<gene>
    <name evidence="4" type="ORF">EH198_05955</name>
</gene>
<dbReference type="GO" id="GO:0047617">
    <property type="term" value="F:fatty acyl-CoA hydrolase activity"/>
    <property type="evidence" value="ECO:0007669"/>
    <property type="project" value="TreeGrafter"/>
</dbReference>
<dbReference type="EMBL" id="RQPI01000002">
    <property type="protein sequence ID" value="RQW12598.1"/>
    <property type="molecule type" value="Genomic_DNA"/>
</dbReference>
<sequence length="177" mass="19951">METQDFLSGHWHAASFRVRYQESDQMGVVYHSNYLIWFEIGRTEMLRGLGFTYLDLENSGLLLPVLSAELKFKRSAKYDDTVTVYTRMTSFTPLRLVFEYEVRRVAGPGAAGSGLNGPESDSFPQGFKSSADGELLVSGFTGHAWVNREFKPVRLDRALPEIYGGILNALREERGTI</sequence>
<dbReference type="Proteomes" id="UP000282529">
    <property type="component" value="Unassembled WGS sequence"/>
</dbReference>
<dbReference type="PIRSF" id="PIRSF003230">
    <property type="entry name" value="YbgC"/>
    <property type="match status" value="1"/>
</dbReference>
<dbReference type="PANTHER" id="PTHR31793">
    <property type="entry name" value="4-HYDROXYBENZOYL-COA THIOESTERASE FAMILY MEMBER"/>
    <property type="match status" value="1"/>
</dbReference>